<dbReference type="Proteomes" id="UP001589610">
    <property type="component" value="Unassembled WGS sequence"/>
</dbReference>
<evidence type="ECO:0000313" key="2">
    <source>
        <dbReference type="EMBL" id="MFB9678286.1"/>
    </source>
</evidence>
<dbReference type="InterPro" id="IPR011009">
    <property type="entry name" value="Kinase-like_dom_sf"/>
</dbReference>
<protein>
    <recommendedName>
        <fullName evidence="4">Aminoglycoside phosphotransferase domain-containing protein</fullName>
    </recommendedName>
</protein>
<evidence type="ECO:0000256" key="1">
    <source>
        <dbReference type="SAM" id="MobiDB-lite"/>
    </source>
</evidence>
<comment type="caution">
    <text evidence="2">The sequence shown here is derived from an EMBL/GenBank/DDBJ whole genome shotgun (WGS) entry which is preliminary data.</text>
</comment>
<accession>A0ABV5TJ28</accession>
<organism evidence="2 3">
    <name type="scientific">Streptosporangium vulgare</name>
    <dbReference type="NCBI Taxonomy" id="46190"/>
    <lineage>
        <taxon>Bacteria</taxon>
        <taxon>Bacillati</taxon>
        <taxon>Actinomycetota</taxon>
        <taxon>Actinomycetes</taxon>
        <taxon>Streptosporangiales</taxon>
        <taxon>Streptosporangiaceae</taxon>
        <taxon>Streptosporangium</taxon>
    </lineage>
</organism>
<evidence type="ECO:0008006" key="4">
    <source>
        <dbReference type="Google" id="ProtNLM"/>
    </source>
</evidence>
<keyword evidence="3" id="KW-1185">Reference proteome</keyword>
<proteinExistence type="predicted"/>
<reference evidence="2 3" key="1">
    <citation type="submission" date="2024-09" db="EMBL/GenBank/DDBJ databases">
        <authorList>
            <person name="Sun Q."/>
            <person name="Mori K."/>
        </authorList>
    </citation>
    <scope>NUCLEOTIDE SEQUENCE [LARGE SCALE GENOMIC DNA]</scope>
    <source>
        <strain evidence="2 3">JCM 3028</strain>
    </source>
</reference>
<dbReference type="SUPFAM" id="SSF56112">
    <property type="entry name" value="Protein kinase-like (PK-like)"/>
    <property type="match status" value="1"/>
</dbReference>
<feature type="region of interest" description="Disordered" evidence="1">
    <location>
        <begin position="178"/>
        <end position="256"/>
    </location>
</feature>
<dbReference type="RefSeq" id="WP_386159330.1">
    <property type="nucleotide sequence ID" value="NZ_JBHMBS010000010.1"/>
</dbReference>
<evidence type="ECO:0000313" key="3">
    <source>
        <dbReference type="Proteomes" id="UP001589610"/>
    </source>
</evidence>
<gene>
    <name evidence="2" type="ORF">ACFFRH_22615</name>
</gene>
<name>A0ABV5TJ28_9ACTN</name>
<dbReference type="EMBL" id="JBHMBS010000010">
    <property type="protein sequence ID" value="MFB9678286.1"/>
    <property type="molecule type" value="Genomic_DNA"/>
</dbReference>
<sequence length="371" mass="39846">MNDARARLRYLDETLDLLFPGPGDPSPYTLLPHRLLPRRLVPRAWWHPGGRVTVPSGRDGIESHLSEVFGTPVRVTLRVRPARRANRKPILEARAADGPIAFVKIGDTDLTRELVAHEARTLGLLAGVPLKTVVPPAVLHHGSWRGLSVLALTPLPVRRGRIPGAVLTDAIAEIARIPGGRAPERAPLGDPARGHPAPGDPLPETPVRTGQAPSDARTWQTPGDPARTGQALGGPPSVDPLPGDASRGPGGQGFSWHGDLTPWNISRGPDGRLLVWDWERFGTGVPLGFDAVHHFFQRALRRDDPATAAKACVARSLRILAPFGLSAAEARLTALHYLIALADRHAADGHTPLGPPELWLTPLADSLEILL</sequence>